<feature type="transmembrane region" description="Helical" evidence="5">
    <location>
        <begin position="185"/>
        <end position="214"/>
    </location>
</feature>
<feature type="transmembrane region" description="Helical" evidence="5">
    <location>
        <begin position="136"/>
        <end position="155"/>
    </location>
</feature>
<feature type="compositionally biased region" description="Low complexity" evidence="4">
    <location>
        <begin position="16"/>
        <end position="30"/>
    </location>
</feature>
<dbReference type="SUPFAM" id="SSF55874">
    <property type="entry name" value="ATPase domain of HSP90 chaperone/DNA topoisomerase II/histidine kinase"/>
    <property type="match status" value="1"/>
</dbReference>
<keyword evidence="5" id="KW-0812">Transmembrane</keyword>
<evidence type="ECO:0000259" key="6">
    <source>
        <dbReference type="Pfam" id="PF07730"/>
    </source>
</evidence>
<organism evidence="7 8">
    <name type="scientific">Serinibacter arcticus</name>
    <dbReference type="NCBI Taxonomy" id="1655435"/>
    <lineage>
        <taxon>Bacteria</taxon>
        <taxon>Bacillati</taxon>
        <taxon>Actinomycetota</taxon>
        <taxon>Actinomycetes</taxon>
        <taxon>Micrococcales</taxon>
        <taxon>Beutenbergiaceae</taxon>
        <taxon>Serinibacter</taxon>
    </lineage>
</organism>
<dbReference type="GO" id="GO:0046983">
    <property type="term" value="F:protein dimerization activity"/>
    <property type="evidence" value="ECO:0007669"/>
    <property type="project" value="InterPro"/>
</dbReference>
<dbReference type="InterPro" id="IPR036890">
    <property type="entry name" value="HATPase_C_sf"/>
</dbReference>
<feature type="transmembrane region" description="Helical" evidence="5">
    <location>
        <begin position="105"/>
        <end position="124"/>
    </location>
</feature>
<evidence type="ECO:0000256" key="5">
    <source>
        <dbReference type="SAM" id="Phobius"/>
    </source>
</evidence>
<keyword evidence="5" id="KW-1133">Transmembrane helix</keyword>
<evidence type="ECO:0000256" key="2">
    <source>
        <dbReference type="ARBA" id="ARBA00022777"/>
    </source>
</evidence>
<protein>
    <submittedName>
        <fullName evidence="7">Sensor histidine kinase</fullName>
    </submittedName>
</protein>
<dbReference type="Gene3D" id="1.20.5.1930">
    <property type="match status" value="1"/>
</dbReference>
<reference evidence="7 8" key="1">
    <citation type="submission" date="2018-03" db="EMBL/GenBank/DDBJ databases">
        <title>Genome assembly of novel Miniimonas species PCH200.</title>
        <authorList>
            <person name="Thakur V."/>
            <person name="Kumar V."/>
            <person name="Singh D."/>
        </authorList>
    </citation>
    <scope>NUCLEOTIDE SEQUENCE [LARGE SCALE GENOMIC DNA]</scope>
    <source>
        <strain evidence="7 8">PCH200</strain>
    </source>
</reference>
<feature type="domain" description="Signal transduction histidine kinase subgroup 3 dimerisation and phosphoacceptor" evidence="6">
    <location>
        <begin position="232"/>
        <end position="299"/>
    </location>
</feature>
<dbReference type="RefSeq" id="WP_109230241.1">
    <property type="nucleotide sequence ID" value="NZ_PYHR01000002.1"/>
</dbReference>
<evidence type="ECO:0000256" key="1">
    <source>
        <dbReference type="ARBA" id="ARBA00022679"/>
    </source>
</evidence>
<sequence length="444" mass="46370">MGAASVTTAWQADAVTSGPTSTTPTSTTPTPRRPDVRGVEVYTRWSLLAVSASEVLLVALAVAGARLGDAAGWLLAVGLLHTASAVWVLDTGLQPELPRRRWRRAVATLAVATVLAVVVIAARVPTVHGEPGSVLYQPRASLIAVVAMFTVGALATRLRLRWLVLAAVSSCVVTLLAHHDDLVVPLVAAAVALAFAVLGFAGSYRVSVWILAVVRELEEARRSDALLAVAQERLRIARDIHDVVGRALSVVAVKSDLAATLQRRGDARAEGEMLEVRQVAQESLAQVRAVVSGYREVDLVTELAGARALLGSAGVTTTVTGSADGVADADRAVLGAVVREAVTNVVRHSRARRCTFELSPHALVVRNDGVVTTPAGDPEDVRPGNGLTGLSERLEAVGGRLELAREPGGWFELRAVLPAGPGPAGPWPAGPRTSGSGTFEGERA</sequence>
<keyword evidence="3" id="KW-0902">Two-component regulatory system</keyword>
<evidence type="ECO:0000256" key="4">
    <source>
        <dbReference type="SAM" id="MobiDB-lite"/>
    </source>
</evidence>
<name>A0A2U1ZY42_9MICO</name>
<keyword evidence="5" id="KW-0472">Membrane</keyword>
<feature type="region of interest" description="Disordered" evidence="4">
    <location>
        <begin position="421"/>
        <end position="444"/>
    </location>
</feature>
<dbReference type="EMBL" id="PYHR01000002">
    <property type="protein sequence ID" value="PWD51860.1"/>
    <property type="molecule type" value="Genomic_DNA"/>
</dbReference>
<dbReference type="InterPro" id="IPR011712">
    <property type="entry name" value="Sig_transdc_His_kin_sub3_dim/P"/>
</dbReference>
<dbReference type="PANTHER" id="PTHR24421">
    <property type="entry name" value="NITRATE/NITRITE SENSOR PROTEIN NARX-RELATED"/>
    <property type="match status" value="1"/>
</dbReference>
<dbReference type="Pfam" id="PF07730">
    <property type="entry name" value="HisKA_3"/>
    <property type="match status" value="1"/>
</dbReference>
<keyword evidence="8" id="KW-1185">Reference proteome</keyword>
<gene>
    <name evidence="7" type="ORF">C8046_15615</name>
</gene>
<dbReference type="CDD" id="cd16917">
    <property type="entry name" value="HATPase_UhpB-NarQ-NarX-like"/>
    <property type="match status" value="1"/>
</dbReference>
<evidence type="ECO:0000313" key="8">
    <source>
        <dbReference type="Proteomes" id="UP000245166"/>
    </source>
</evidence>
<evidence type="ECO:0000313" key="7">
    <source>
        <dbReference type="EMBL" id="PWD51860.1"/>
    </source>
</evidence>
<evidence type="ECO:0000256" key="3">
    <source>
        <dbReference type="ARBA" id="ARBA00023012"/>
    </source>
</evidence>
<feature type="transmembrane region" description="Helical" evidence="5">
    <location>
        <begin position="42"/>
        <end position="65"/>
    </location>
</feature>
<feature type="compositionally biased region" description="Polar residues" evidence="4">
    <location>
        <begin position="1"/>
        <end position="10"/>
    </location>
</feature>
<feature type="region of interest" description="Disordered" evidence="4">
    <location>
        <begin position="1"/>
        <end position="35"/>
    </location>
</feature>
<dbReference type="PANTHER" id="PTHR24421:SF63">
    <property type="entry name" value="SENSOR HISTIDINE KINASE DESK"/>
    <property type="match status" value="1"/>
</dbReference>
<feature type="transmembrane region" description="Helical" evidence="5">
    <location>
        <begin position="71"/>
        <end position="93"/>
    </location>
</feature>
<dbReference type="OrthoDB" id="5241784at2"/>
<feature type="transmembrane region" description="Helical" evidence="5">
    <location>
        <begin position="162"/>
        <end position="179"/>
    </location>
</feature>
<dbReference type="InterPro" id="IPR050482">
    <property type="entry name" value="Sensor_HK_TwoCompSys"/>
</dbReference>
<comment type="caution">
    <text evidence="7">The sequence shown here is derived from an EMBL/GenBank/DDBJ whole genome shotgun (WGS) entry which is preliminary data.</text>
</comment>
<dbReference type="GO" id="GO:0000155">
    <property type="term" value="F:phosphorelay sensor kinase activity"/>
    <property type="evidence" value="ECO:0007669"/>
    <property type="project" value="InterPro"/>
</dbReference>
<accession>A0A2U1ZY42</accession>
<keyword evidence="1" id="KW-0808">Transferase</keyword>
<dbReference type="Proteomes" id="UP000245166">
    <property type="component" value="Unassembled WGS sequence"/>
</dbReference>
<dbReference type="Gene3D" id="3.30.565.10">
    <property type="entry name" value="Histidine kinase-like ATPase, C-terminal domain"/>
    <property type="match status" value="1"/>
</dbReference>
<keyword evidence="2 7" id="KW-0418">Kinase</keyword>
<proteinExistence type="predicted"/>
<dbReference type="AlphaFoldDB" id="A0A2U1ZY42"/>
<dbReference type="GO" id="GO:0016020">
    <property type="term" value="C:membrane"/>
    <property type="evidence" value="ECO:0007669"/>
    <property type="project" value="InterPro"/>
</dbReference>